<dbReference type="HOGENOM" id="CLU_2465809_0_0_7"/>
<evidence type="ECO:0000313" key="2">
    <source>
        <dbReference type="Proteomes" id="UP000002402"/>
    </source>
</evidence>
<accession>Q1CXE4</accession>
<organism evidence="1 2">
    <name type="scientific">Myxococcus xanthus (strain DK1622)</name>
    <dbReference type="NCBI Taxonomy" id="246197"/>
    <lineage>
        <taxon>Bacteria</taxon>
        <taxon>Pseudomonadati</taxon>
        <taxon>Myxococcota</taxon>
        <taxon>Myxococcia</taxon>
        <taxon>Myxococcales</taxon>
        <taxon>Cystobacterineae</taxon>
        <taxon>Myxococcaceae</taxon>
        <taxon>Myxococcus</taxon>
    </lineage>
</organism>
<proteinExistence type="predicted"/>
<dbReference type="EMBL" id="CP000113">
    <property type="protein sequence ID" value="ABF91724.1"/>
    <property type="molecule type" value="Genomic_DNA"/>
</dbReference>
<dbReference type="STRING" id="246197.MXAN_6812"/>
<keyword evidence="2" id="KW-1185">Reference proteome</keyword>
<dbReference type="AlphaFoldDB" id="Q1CXE4"/>
<dbReference type="Proteomes" id="UP000002402">
    <property type="component" value="Chromosome"/>
</dbReference>
<reference evidence="1 2" key="1">
    <citation type="journal article" date="2006" name="Proc. Natl. Acad. Sci. U.S.A.">
        <title>Evolution of sensory complexity recorded in a myxobacterial genome.</title>
        <authorList>
            <person name="Goldman B.S."/>
            <person name="Nierman W.C."/>
            <person name="Kaiser D."/>
            <person name="Slater S.C."/>
            <person name="Durkin A.S."/>
            <person name="Eisen J.A."/>
            <person name="Ronning C.M."/>
            <person name="Barbazuk W.B."/>
            <person name="Blanchard M."/>
            <person name="Field C."/>
            <person name="Halling C."/>
            <person name="Hinkle G."/>
            <person name="Iartchuk O."/>
            <person name="Kim H.S."/>
            <person name="Mackenzie C."/>
            <person name="Madupu R."/>
            <person name="Miller N."/>
            <person name="Shvartsbeyn A."/>
            <person name="Sullivan S.A."/>
            <person name="Vaudin M."/>
            <person name="Wiegand R."/>
            <person name="Kaplan H.B."/>
        </authorList>
    </citation>
    <scope>NUCLEOTIDE SEQUENCE [LARGE SCALE GENOMIC DNA]</scope>
    <source>
        <strain evidence="2">DK1622</strain>
    </source>
</reference>
<gene>
    <name evidence="1" type="ordered locus">MXAN_6812</name>
</gene>
<protein>
    <submittedName>
        <fullName evidence="1">Uncharacterized protein</fullName>
    </submittedName>
</protein>
<evidence type="ECO:0000313" key="1">
    <source>
        <dbReference type="EMBL" id="ABF91724.1"/>
    </source>
</evidence>
<dbReference type="EnsemblBacteria" id="ABF91724">
    <property type="protein sequence ID" value="ABF91724"/>
    <property type="gene ID" value="MXAN_6812"/>
</dbReference>
<name>Q1CXE4_MYXXD</name>
<sequence>MVMTGPSDKGERLWPWVGAALGVRWFLAAGGSPTLPLFQRLGDRVTCGVVDGFTVCVPTRDSDFREALKRAPPALFSQPLPASAGPSH</sequence>
<dbReference type="KEGG" id="mxa:MXAN_6812"/>